<feature type="transmembrane region" description="Helical" evidence="1">
    <location>
        <begin position="46"/>
        <end position="65"/>
    </location>
</feature>
<organism evidence="3 4">
    <name type="scientific">Mucilaginibacter aquariorum</name>
    <dbReference type="NCBI Taxonomy" id="2967225"/>
    <lineage>
        <taxon>Bacteria</taxon>
        <taxon>Pseudomonadati</taxon>
        <taxon>Bacteroidota</taxon>
        <taxon>Sphingobacteriia</taxon>
        <taxon>Sphingobacteriales</taxon>
        <taxon>Sphingobacteriaceae</taxon>
        <taxon>Mucilaginibacter</taxon>
    </lineage>
</organism>
<keyword evidence="1" id="KW-1133">Transmembrane helix</keyword>
<evidence type="ECO:0000256" key="2">
    <source>
        <dbReference type="SAM" id="SignalP"/>
    </source>
</evidence>
<evidence type="ECO:0008006" key="5">
    <source>
        <dbReference type="Google" id="ProtNLM"/>
    </source>
</evidence>
<dbReference type="EMBL" id="JANHOH010000001">
    <property type="protein sequence ID" value="MCQ6958254.1"/>
    <property type="molecule type" value="Genomic_DNA"/>
</dbReference>
<gene>
    <name evidence="3" type="ORF">NPE20_09805</name>
</gene>
<feature type="signal peptide" evidence="2">
    <location>
        <begin position="1"/>
        <end position="22"/>
    </location>
</feature>
<sequence length="76" mass="8560">MWTRRLLVNILFFILSTVTAFASDPDPNPCSDDPSNPDYNPNGCYLPLDTWVYVLVIAAVIFGAYKLHQKQKALTV</sequence>
<evidence type="ECO:0000256" key="1">
    <source>
        <dbReference type="SAM" id="Phobius"/>
    </source>
</evidence>
<dbReference type="RefSeq" id="WP_256538434.1">
    <property type="nucleotide sequence ID" value="NZ_JANHOH010000001.1"/>
</dbReference>
<accession>A0ABT1T101</accession>
<reference evidence="3 4" key="1">
    <citation type="submission" date="2022-07" db="EMBL/GenBank/DDBJ databases">
        <title>Mucilaginibacter sp. JC4.</title>
        <authorList>
            <person name="Le V."/>
            <person name="Ko S.-R."/>
            <person name="Ahn C.-Y."/>
            <person name="Oh H.-M."/>
        </authorList>
    </citation>
    <scope>NUCLEOTIDE SEQUENCE [LARGE SCALE GENOMIC DNA]</scope>
    <source>
        <strain evidence="3 4">JC4</strain>
    </source>
</reference>
<name>A0ABT1T101_9SPHI</name>
<keyword evidence="1" id="KW-0472">Membrane</keyword>
<evidence type="ECO:0000313" key="4">
    <source>
        <dbReference type="Proteomes" id="UP001204376"/>
    </source>
</evidence>
<comment type="caution">
    <text evidence="3">The sequence shown here is derived from an EMBL/GenBank/DDBJ whole genome shotgun (WGS) entry which is preliminary data.</text>
</comment>
<keyword evidence="4" id="KW-1185">Reference proteome</keyword>
<protein>
    <recommendedName>
        <fullName evidence="5">Signal peptidase</fullName>
    </recommendedName>
</protein>
<proteinExistence type="predicted"/>
<dbReference type="Proteomes" id="UP001204376">
    <property type="component" value="Unassembled WGS sequence"/>
</dbReference>
<evidence type="ECO:0000313" key="3">
    <source>
        <dbReference type="EMBL" id="MCQ6958254.1"/>
    </source>
</evidence>
<feature type="chain" id="PRO_5045995803" description="Signal peptidase" evidence="2">
    <location>
        <begin position="23"/>
        <end position="76"/>
    </location>
</feature>
<keyword evidence="1" id="KW-0812">Transmembrane</keyword>
<keyword evidence="2" id="KW-0732">Signal</keyword>